<dbReference type="Proteomes" id="UP000789405">
    <property type="component" value="Unassembled WGS sequence"/>
</dbReference>
<evidence type="ECO:0000313" key="2">
    <source>
        <dbReference type="EMBL" id="CAG8631498.1"/>
    </source>
</evidence>
<dbReference type="InterPro" id="IPR021109">
    <property type="entry name" value="Peptidase_aspartic_dom_sf"/>
</dbReference>
<dbReference type="SUPFAM" id="SSF50630">
    <property type="entry name" value="Acid proteases"/>
    <property type="match status" value="1"/>
</dbReference>
<sequence length="114" mass="12654">MTTPNNTPTNTPIITPITPITTPLKINLTFKKSLIQWTFSIEFGTPPQTFNIAIGTTSNLLWVVSEFCMNSIGNACKDQTTNFFNTFLSNTILGNYPELTIKYIKGSILSDLSE</sequence>
<dbReference type="InterPro" id="IPR033121">
    <property type="entry name" value="PEPTIDASE_A1"/>
</dbReference>
<keyword evidence="3" id="KW-1185">Reference proteome</keyword>
<dbReference type="OrthoDB" id="2747330at2759"/>
<evidence type="ECO:0000259" key="1">
    <source>
        <dbReference type="PROSITE" id="PS51767"/>
    </source>
</evidence>
<dbReference type="PROSITE" id="PS51767">
    <property type="entry name" value="PEPTIDASE_A1"/>
    <property type="match status" value="1"/>
</dbReference>
<name>A0A9N9D961_9GLOM</name>
<organism evidence="2 3">
    <name type="scientific">Dentiscutata erythropus</name>
    <dbReference type="NCBI Taxonomy" id="1348616"/>
    <lineage>
        <taxon>Eukaryota</taxon>
        <taxon>Fungi</taxon>
        <taxon>Fungi incertae sedis</taxon>
        <taxon>Mucoromycota</taxon>
        <taxon>Glomeromycotina</taxon>
        <taxon>Glomeromycetes</taxon>
        <taxon>Diversisporales</taxon>
        <taxon>Gigasporaceae</taxon>
        <taxon>Dentiscutata</taxon>
    </lineage>
</organism>
<reference evidence="2" key="1">
    <citation type="submission" date="2021-06" db="EMBL/GenBank/DDBJ databases">
        <authorList>
            <person name="Kallberg Y."/>
            <person name="Tangrot J."/>
            <person name="Rosling A."/>
        </authorList>
    </citation>
    <scope>NUCLEOTIDE SEQUENCE</scope>
    <source>
        <strain evidence="2">MA453B</strain>
    </source>
</reference>
<evidence type="ECO:0000313" key="3">
    <source>
        <dbReference type="Proteomes" id="UP000789405"/>
    </source>
</evidence>
<comment type="caution">
    <text evidence="2">The sequence shown here is derived from an EMBL/GenBank/DDBJ whole genome shotgun (WGS) entry which is preliminary data.</text>
</comment>
<dbReference type="Pfam" id="PF00026">
    <property type="entry name" value="Asp"/>
    <property type="match status" value="1"/>
</dbReference>
<feature type="domain" description="Peptidase A1" evidence="1">
    <location>
        <begin position="37"/>
        <end position="114"/>
    </location>
</feature>
<proteinExistence type="predicted"/>
<dbReference type="EMBL" id="CAJVPY010004932">
    <property type="protein sequence ID" value="CAG8631498.1"/>
    <property type="molecule type" value="Genomic_DNA"/>
</dbReference>
<protein>
    <submittedName>
        <fullName evidence="2">1300_t:CDS:1</fullName>
    </submittedName>
</protein>
<dbReference type="AlphaFoldDB" id="A0A9N9D961"/>
<dbReference type="Gene3D" id="2.40.70.10">
    <property type="entry name" value="Acid Proteases"/>
    <property type="match status" value="1"/>
</dbReference>
<gene>
    <name evidence="2" type="ORF">DERYTH_LOCUS9170</name>
</gene>
<accession>A0A9N9D961</accession>